<evidence type="ECO:0000313" key="1">
    <source>
        <dbReference type="EMBL" id="SMQ22468.1"/>
    </source>
</evidence>
<accession>A0ACD2TZP6</accession>
<comment type="caution">
    <text evidence="1">The sequence shown here is derived from an EMBL/GenBank/DDBJ whole genome shotgun (WGS) entry which is preliminary data.</text>
</comment>
<reference evidence="1" key="1">
    <citation type="submission" date="2017-05" db="EMBL/GenBank/DDBJ databases">
        <authorList>
            <person name="Varghese N."/>
            <person name="Submissions S."/>
        </authorList>
    </citation>
    <scope>NUCLEOTIDE SEQUENCE</scope>
    <source>
        <strain evidence="1">LMG 28168</strain>
    </source>
</reference>
<keyword evidence="2" id="KW-1185">Reference proteome</keyword>
<protein>
    <submittedName>
        <fullName evidence="1">Uncharacterized protein</fullName>
    </submittedName>
</protein>
<evidence type="ECO:0000313" key="2">
    <source>
        <dbReference type="Proteomes" id="UP001158048"/>
    </source>
</evidence>
<name>A0ACD2TZP6_9PSED</name>
<gene>
    <name evidence="1" type="ORF">SAMN04488483_0347</name>
</gene>
<sequence length="314" mass="34619">MFLAFMTRLRRRRLAFACMTALIIGVPTSCAVLEHTERKLLFRIEPGTAGWYHGLPSSVQELDLQPKSFKAGQNIHAWWWPAEKANAPAILYLHGVRWNLTGQLFRIEQLRAAGYSVLAIDYRGFGQSHGDLPSEGSVYEDARVAWERFKLLQPDPDKRLIYGHSLGGAVAIDLAAELGQDAAREHTPLPVRGLVIESTFTSLADVAAAVANTSLPVRWLLSQKFDSIDKIADIHMPLLVVHGLADAFVPPRFSEQLFNAAQQPKRLLLVPGATHNNSMALGGQNYRKALDSLMQSKPAPRVAGPATVRSGRDT</sequence>
<dbReference type="Proteomes" id="UP001158048">
    <property type="component" value="Unassembled WGS sequence"/>
</dbReference>
<proteinExistence type="predicted"/>
<organism evidence="1 2">
    <name type="scientific">Pseudomonas helmanticensis</name>
    <dbReference type="NCBI Taxonomy" id="1471381"/>
    <lineage>
        <taxon>Bacteria</taxon>
        <taxon>Pseudomonadati</taxon>
        <taxon>Pseudomonadota</taxon>
        <taxon>Gammaproteobacteria</taxon>
        <taxon>Pseudomonadales</taxon>
        <taxon>Pseudomonadaceae</taxon>
        <taxon>Pseudomonas</taxon>
    </lineage>
</organism>
<dbReference type="EMBL" id="FXUY01000001">
    <property type="protein sequence ID" value="SMQ22468.1"/>
    <property type="molecule type" value="Genomic_DNA"/>
</dbReference>